<evidence type="ECO:0000313" key="1">
    <source>
        <dbReference type="EMBL" id="KKN48234.1"/>
    </source>
</evidence>
<organism evidence="1">
    <name type="scientific">marine sediment metagenome</name>
    <dbReference type="NCBI Taxonomy" id="412755"/>
    <lineage>
        <taxon>unclassified sequences</taxon>
        <taxon>metagenomes</taxon>
        <taxon>ecological metagenomes</taxon>
    </lineage>
</organism>
<name>A0A0F9R0G0_9ZZZZ</name>
<dbReference type="EMBL" id="LAZR01001231">
    <property type="protein sequence ID" value="KKN48234.1"/>
    <property type="molecule type" value="Genomic_DNA"/>
</dbReference>
<protein>
    <recommendedName>
        <fullName evidence="2">Desulfoferrodoxin N-terminal domain-containing protein</fullName>
    </recommendedName>
</protein>
<reference evidence="1" key="1">
    <citation type="journal article" date="2015" name="Nature">
        <title>Complex archaea that bridge the gap between prokaryotes and eukaryotes.</title>
        <authorList>
            <person name="Spang A."/>
            <person name="Saw J.H."/>
            <person name="Jorgensen S.L."/>
            <person name="Zaremba-Niedzwiedzka K."/>
            <person name="Martijn J."/>
            <person name="Lind A.E."/>
            <person name="van Eijk R."/>
            <person name="Schleper C."/>
            <person name="Guy L."/>
            <person name="Ettema T.J."/>
        </authorList>
    </citation>
    <scope>NUCLEOTIDE SEQUENCE</scope>
</reference>
<sequence length="54" mass="6148">MTKPGLRELECKVCGQTRELEAGIRKMFCCAQEMVEVVEKGEKQAPTLRPNPRQ</sequence>
<evidence type="ECO:0008006" key="2">
    <source>
        <dbReference type="Google" id="ProtNLM"/>
    </source>
</evidence>
<dbReference type="AlphaFoldDB" id="A0A0F9R0G0"/>
<accession>A0A0F9R0G0</accession>
<gene>
    <name evidence="1" type="ORF">LCGC14_0654960</name>
</gene>
<comment type="caution">
    <text evidence="1">The sequence shown here is derived from an EMBL/GenBank/DDBJ whole genome shotgun (WGS) entry which is preliminary data.</text>
</comment>
<proteinExistence type="predicted"/>